<dbReference type="InterPro" id="IPR029441">
    <property type="entry name" value="Cass2"/>
</dbReference>
<organism evidence="2 4">
    <name type="scientific">Kurthia zopfii</name>
    <dbReference type="NCBI Taxonomy" id="1650"/>
    <lineage>
        <taxon>Bacteria</taxon>
        <taxon>Bacillati</taxon>
        <taxon>Bacillota</taxon>
        <taxon>Bacilli</taxon>
        <taxon>Bacillales</taxon>
        <taxon>Caryophanaceae</taxon>
        <taxon>Kurthia</taxon>
    </lineage>
</organism>
<evidence type="ECO:0000313" key="5">
    <source>
        <dbReference type="Proteomes" id="UP000294641"/>
    </source>
</evidence>
<keyword evidence="5" id="KW-1185">Reference proteome</keyword>
<dbReference type="Proteomes" id="UP000254330">
    <property type="component" value="Unassembled WGS sequence"/>
</dbReference>
<proteinExistence type="predicted"/>
<gene>
    <name evidence="3" type="ORF">DFR61_11638</name>
    <name evidence="2" type="ORF">NCTC10597_00235</name>
</gene>
<dbReference type="AlphaFoldDB" id="A0A8B4Q6K0"/>
<dbReference type="Pfam" id="PF14526">
    <property type="entry name" value="Cass2"/>
    <property type="match status" value="1"/>
</dbReference>
<evidence type="ECO:0000259" key="1">
    <source>
        <dbReference type="Pfam" id="PF14526"/>
    </source>
</evidence>
<dbReference type="Proteomes" id="UP000294641">
    <property type="component" value="Unassembled WGS sequence"/>
</dbReference>
<dbReference type="Gene3D" id="3.20.80.10">
    <property type="entry name" value="Regulatory factor, effector binding domain"/>
    <property type="match status" value="1"/>
</dbReference>
<protein>
    <recommendedName>
        <fullName evidence="1">Integron-associated effector binding protein domain-containing protein</fullName>
    </recommendedName>
</protein>
<reference evidence="2 4" key="1">
    <citation type="submission" date="2018-06" db="EMBL/GenBank/DDBJ databases">
        <authorList>
            <consortium name="Pathogen Informatics"/>
            <person name="Doyle S."/>
        </authorList>
    </citation>
    <scope>NUCLEOTIDE SEQUENCE [LARGE SCALE GENOMIC DNA]</scope>
    <source>
        <strain evidence="2 4">NCTC10597</strain>
    </source>
</reference>
<comment type="caution">
    <text evidence="2">The sequence shown here is derived from an EMBL/GenBank/DDBJ whole genome shotgun (WGS) entry which is preliminary data.</text>
</comment>
<name>A0A8B4Q6K0_9BACL</name>
<reference evidence="3 5" key="2">
    <citation type="submission" date="2019-03" db="EMBL/GenBank/DDBJ databases">
        <title>Genomic Encyclopedia of Type Strains, Phase IV (KMG-IV): sequencing the most valuable type-strain genomes for metagenomic binning, comparative biology and taxonomic classification.</title>
        <authorList>
            <person name="Goeker M."/>
        </authorList>
    </citation>
    <scope>NUCLEOTIDE SEQUENCE [LARGE SCALE GENOMIC DNA]</scope>
    <source>
        <strain evidence="3 5">DSM 20580</strain>
    </source>
</reference>
<feature type="domain" description="Integron-associated effector binding protein" evidence="1">
    <location>
        <begin position="14"/>
        <end position="131"/>
    </location>
</feature>
<evidence type="ECO:0000313" key="2">
    <source>
        <dbReference type="EMBL" id="STX08571.1"/>
    </source>
</evidence>
<evidence type="ECO:0000313" key="4">
    <source>
        <dbReference type="Proteomes" id="UP000254330"/>
    </source>
</evidence>
<accession>A0A8B4Q6K0</accession>
<dbReference type="EMBL" id="SNZG01000016">
    <property type="protein sequence ID" value="TDR38481.1"/>
    <property type="molecule type" value="Genomic_DNA"/>
</dbReference>
<evidence type="ECO:0000313" key="3">
    <source>
        <dbReference type="EMBL" id="TDR38481.1"/>
    </source>
</evidence>
<dbReference type="EMBL" id="UGNP01000001">
    <property type="protein sequence ID" value="STX08571.1"/>
    <property type="molecule type" value="Genomic_DNA"/>
</dbReference>
<dbReference type="InterPro" id="IPR011256">
    <property type="entry name" value="Reg_factor_effector_dom_sf"/>
</dbReference>
<sequence length="132" mass="15464">MTMIQLEKLYEIRTNNFKDTQMAAKFDQLWNEASKNVENGEVLYGVYSDYASNYMGDYTVGAYRESEKNDLKIDVLTNYKTYEVNSADPIGVFNTWQKIWSEEEASEIRRAYTYDFEKYEVDGSISIHIAIQ</sequence>